<dbReference type="AlphaFoldDB" id="A0AAW2FE76"/>
<keyword evidence="1" id="KW-0472">Membrane</keyword>
<dbReference type="Proteomes" id="UP001430953">
    <property type="component" value="Unassembled WGS sequence"/>
</dbReference>
<name>A0AAW2FE76_9HYME</name>
<feature type="transmembrane region" description="Helical" evidence="1">
    <location>
        <begin position="21"/>
        <end position="42"/>
    </location>
</feature>
<reference evidence="2 3" key="1">
    <citation type="submission" date="2023-03" db="EMBL/GenBank/DDBJ databases">
        <title>High recombination rates correlate with genetic variation in Cardiocondyla obscurior ants.</title>
        <authorList>
            <person name="Errbii M."/>
        </authorList>
    </citation>
    <scope>NUCLEOTIDE SEQUENCE [LARGE SCALE GENOMIC DNA]</scope>
    <source>
        <strain evidence="2">Alpha-2009</strain>
        <tissue evidence="2">Whole body</tissue>
    </source>
</reference>
<dbReference type="EMBL" id="JADYXP020000012">
    <property type="protein sequence ID" value="KAL0113243.1"/>
    <property type="molecule type" value="Genomic_DNA"/>
</dbReference>
<protein>
    <submittedName>
        <fullName evidence="2">Uncharacterized protein</fullName>
    </submittedName>
</protein>
<organism evidence="2 3">
    <name type="scientific">Cardiocondyla obscurior</name>
    <dbReference type="NCBI Taxonomy" id="286306"/>
    <lineage>
        <taxon>Eukaryota</taxon>
        <taxon>Metazoa</taxon>
        <taxon>Ecdysozoa</taxon>
        <taxon>Arthropoda</taxon>
        <taxon>Hexapoda</taxon>
        <taxon>Insecta</taxon>
        <taxon>Pterygota</taxon>
        <taxon>Neoptera</taxon>
        <taxon>Endopterygota</taxon>
        <taxon>Hymenoptera</taxon>
        <taxon>Apocrita</taxon>
        <taxon>Aculeata</taxon>
        <taxon>Formicoidea</taxon>
        <taxon>Formicidae</taxon>
        <taxon>Myrmicinae</taxon>
        <taxon>Cardiocondyla</taxon>
    </lineage>
</organism>
<evidence type="ECO:0000313" key="2">
    <source>
        <dbReference type="EMBL" id="KAL0113243.1"/>
    </source>
</evidence>
<evidence type="ECO:0000256" key="1">
    <source>
        <dbReference type="SAM" id="Phobius"/>
    </source>
</evidence>
<sequence length="65" mass="7531">MFSKYQTLYLAPTQIAPQCRAPLFAVTSFFFFFFCYVSYVVAENSVELCAKSNSPCRFRVISQEH</sequence>
<comment type="caution">
    <text evidence="2">The sequence shown here is derived from an EMBL/GenBank/DDBJ whole genome shotgun (WGS) entry which is preliminary data.</text>
</comment>
<keyword evidence="3" id="KW-1185">Reference proteome</keyword>
<gene>
    <name evidence="2" type="ORF">PUN28_012414</name>
</gene>
<keyword evidence="1" id="KW-1133">Transmembrane helix</keyword>
<evidence type="ECO:0000313" key="3">
    <source>
        <dbReference type="Proteomes" id="UP001430953"/>
    </source>
</evidence>
<proteinExistence type="predicted"/>
<accession>A0AAW2FE76</accession>
<keyword evidence="1" id="KW-0812">Transmembrane</keyword>